<keyword evidence="6 7" id="KW-0472">Membrane</keyword>
<comment type="similarity">
    <text evidence="2">Belongs to the bile acid:sodium symporter (BASS) (TC 2.A.28) family.</text>
</comment>
<comment type="subcellular location">
    <subcellularLocation>
        <location evidence="1">Membrane</location>
        <topology evidence="1">Multi-pass membrane protein</topology>
    </subcellularLocation>
</comment>
<accession>A0ABM1F1K8</accession>
<evidence type="ECO:0000256" key="1">
    <source>
        <dbReference type="ARBA" id="ARBA00004141"/>
    </source>
</evidence>
<evidence type="ECO:0000256" key="3">
    <source>
        <dbReference type="ARBA" id="ARBA00022692"/>
    </source>
</evidence>
<evidence type="ECO:0000256" key="7">
    <source>
        <dbReference type="SAM" id="Phobius"/>
    </source>
</evidence>
<feature type="non-terminal residue" evidence="9">
    <location>
        <position position="1"/>
    </location>
</feature>
<feature type="transmembrane region" description="Helical" evidence="7">
    <location>
        <begin position="173"/>
        <end position="193"/>
    </location>
</feature>
<dbReference type="PANTHER" id="PTHR10361">
    <property type="entry name" value="SODIUM-BILE ACID COTRANSPORTER"/>
    <property type="match status" value="1"/>
</dbReference>
<evidence type="ECO:0000256" key="2">
    <source>
        <dbReference type="ARBA" id="ARBA00006528"/>
    </source>
</evidence>
<evidence type="ECO:0000256" key="5">
    <source>
        <dbReference type="ARBA" id="ARBA00022989"/>
    </source>
</evidence>
<reference evidence="9" key="1">
    <citation type="submission" date="2025-08" db="UniProtKB">
        <authorList>
            <consortium name="RefSeq"/>
        </authorList>
    </citation>
    <scope>IDENTIFICATION</scope>
</reference>
<dbReference type="Pfam" id="PF01758">
    <property type="entry name" value="SBF"/>
    <property type="match status" value="1"/>
</dbReference>
<keyword evidence="8" id="KW-1185">Reference proteome</keyword>
<proteinExistence type="inferred from homology"/>
<feature type="transmembrane region" description="Helical" evidence="7">
    <location>
        <begin position="137"/>
        <end position="161"/>
    </location>
</feature>
<keyword evidence="4" id="KW-0813">Transport</keyword>
<evidence type="ECO:0000313" key="9">
    <source>
        <dbReference type="RefSeq" id="XP_014678329.1"/>
    </source>
</evidence>
<feature type="transmembrane region" description="Helical" evidence="7">
    <location>
        <begin position="269"/>
        <end position="290"/>
    </location>
</feature>
<protein>
    <submittedName>
        <fullName evidence="9">LOW QUALITY PROTEIN: solute carrier family 10 member 6-like</fullName>
    </submittedName>
</protein>
<feature type="transmembrane region" description="Helical" evidence="7">
    <location>
        <begin position="199"/>
        <end position="225"/>
    </location>
</feature>
<keyword evidence="5 7" id="KW-1133">Transmembrane helix</keyword>
<dbReference type="Proteomes" id="UP000695022">
    <property type="component" value="Unplaced"/>
</dbReference>
<dbReference type="InterPro" id="IPR002657">
    <property type="entry name" value="BilAc:Na_symport/Acr3"/>
</dbReference>
<evidence type="ECO:0000256" key="6">
    <source>
        <dbReference type="ARBA" id="ARBA00023136"/>
    </source>
</evidence>
<sequence>QRPEYTTTLELVQRVLMMLLLFLILFAMGCTITLADVVVNLRRPYRLRRSDVTVRRAAAGGVRIRSSHAVATAQAIGMLVMACTPGGAMSNMFTYWTDGDIALSICITTVSTLVAIGMMPLNLFLYTRSWTDKRAVIPYGNLALALVIITVPVAMGMLLRWRRHLLAQSVSKVFSIVSLVGVACSLALQVVIFPQMFRAAWSVYVAAFTLSLLGLTFGFTLAAICRLSWPRCRTVSLETAVQNVPLCLTVIMLTFPREFANEALLFPCLYALASLLYPLTLVCVWNAYYYGRCRPGGKARAHERLPLDDVGAGRLADDNDDDKTLA</sequence>
<dbReference type="InterPro" id="IPR004710">
    <property type="entry name" value="Bilac:Na_transpt"/>
</dbReference>
<name>A0ABM1F1K8_PRICU</name>
<evidence type="ECO:0000313" key="8">
    <source>
        <dbReference type="Proteomes" id="UP000695022"/>
    </source>
</evidence>
<feature type="transmembrane region" description="Helical" evidence="7">
    <location>
        <begin position="15"/>
        <end position="39"/>
    </location>
</feature>
<organism evidence="8 9">
    <name type="scientific">Priapulus caudatus</name>
    <name type="common">Priapulid worm</name>
    <dbReference type="NCBI Taxonomy" id="37621"/>
    <lineage>
        <taxon>Eukaryota</taxon>
        <taxon>Metazoa</taxon>
        <taxon>Ecdysozoa</taxon>
        <taxon>Scalidophora</taxon>
        <taxon>Priapulida</taxon>
        <taxon>Priapulimorpha</taxon>
        <taxon>Priapulimorphida</taxon>
        <taxon>Priapulidae</taxon>
        <taxon>Priapulus</taxon>
    </lineage>
</organism>
<evidence type="ECO:0000256" key="4">
    <source>
        <dbReference type="ARBA" id="ARBA00022847"/>
    </source>
</evidence>
<keyword evidence="3 7" id="KW-0812">Transmembrane</keyword>
<dbReference type="RefSeq" id="XP_014678329.1">
    <property type="nucleotide sequence ID" value="XM_014822843.1"/>
</dbReference>
<gene>
    <name evidence="9" type="primary">LOC106818124</name>
</gene>
<dbReference type="Gene3D" id="1.20.1530.20">
    <property type="match status" value="1"/>
</dbReference>
<feature type="transmembrane region" description="Helical" evidence="7">
    <location>
        <begin position="101"/>
        <end position="125"/>
    </location>
</feature>
<dbReference type="InterPro" id="IPR038770">
    <property type="entry name" value="Na+/solute_symporter_sf"/>
</dbReference>
<dbReference type="PANTHER" id="PTHR10361:SF28">
    <property type="entry name" value="P3 PROTEIN-RELATED"/>
    <property type="match status" value="1"/>
</dbReference>
<keyword evidence="4" id="KW-0769">Symport</keyword>
<dbReference type="GeneID" id="106818124"/>